<gene>
    <name evidence="1" type="ORF">F889_00660</name>
</gene>
<comment type="caution">
    <text evidence="1">The sequence shown here is derived from an EMBL/GenBank/DDBJ whole genome shotgun (WGS) entry which is preliminary data.</text>
</comment>
<dbReference type="HOGENOM" id="CLU_1691696_0_0_6"/>
<accession>N9R0W6</accession>
<dbReference type="EMBL" id="APRZ01000007">
    <property type="protein sequence ID" value="ENX35961.1"/>
    <property type="molecule type" value="Genomic_DNA"/>
</dbReference>
<evidence type="ECO:0008006" key="3">
    <source>
        <dbReference type="Google" id="ProtNLM"/>
    </source>
</evidence>
<organism evidence="1 2">
    <name type="scientific">Acinetobacter colistiniresistens</name>
    <dbReference type="NCBI Taxonomy" id="280145"/>
    <lineage>
        <taxon>Bacteria</taxon>
        <taxon>Pseudomonadati</taxon>
        <taxon>Pseudomonadota</taxon>
        <taxon>Gammaproteobacteria</taxon>
        <taxon>Moraxellales</taxon>
        <taxon>Moraxellaceae</taxon>
        <taxon>Acinetobacter</taxon>
    </lineage>
</organism>
<sequence length="149" mass="17056">MNKKIIFPLFFILAACNVKGEVCFSDSKRLVLNLYKTFPTDGNIIVEKSDKNLISKFFSNELTNLLVNDYECREKTAGVCKIDFNILNNSQDDLGSFKILQATNNVVTVKFNTPTHGEFIDFYMESKDGCKFIKDIKYNDSNLLNVLRN</sequence>
<name>N9R0W6_9GAMM</name>
<dbReference type="Proteomes" id="UP000013009">
    <property type="component" value="Unassembled WGS sequence"/>
</dbReference>
<dbReference type="OrthoDB" id="6711323at2"/>
<keyword evidence="2" id="KW-1185">Reference proteome</keyword>
<dbReference type="AlphaFoldDB" id="N9R0W6"/>
<evidence type="ECO:0000313" key="2">
    <source>
        <dbReference type="Proteomes" id="UP000013009"/>
    </source>
</evidence>
<dbReference type="RefSeq" id="WP_005270242.1">
    <property type="nucleotide sequence ID" value="NZ_KB850194.1"/>
</dbReference>
<evidence type="ECO:0000313" key="1">
    <source>
        <dbReference type="EMBL" id="ENX35961.1"/>
    </source>
</evidence>
<protein>
    <recommendedName>
        <fullName evidence="3">Lipoprotein</fullName>
    </recommendedName>
</protein>
<proteinExistence type="predicted"/>
<reference evidence="1 2" key="1">
    <citation type="submission" date="2013-02" db="EMBL/GenBank/DDBJ databases">
        <title>The Genome Sequence of Acinetobacter sp. NIPH 1859.</title>
        <authorList>
            <consortium name="The Broad Institute Genome Sequencing Platform"/>
            <consortium name="The Broad Institute Genome Sequencing Center for Infectious Disease"/>
            <person name="Cerqueira G."/>
            <person name="Feldgarden M."/>
            <person name="Courvalin P."/>
            <person name="Perichon B."/>
            <person name="Grillot-Courvalin C."/>
            <person name="Clermont D."/>
            <person name="Rocha E."/>
            <person name="Yoon E.-J."/>
            <person name="Nemec A."/>
            <person name="Walker B."/>
            <person name="Young S.K."/>
            <person name="Zeng Q."/>
            <person name="Gargeya S."/>
            <person name="Fitzgerald M."/>
            <person name="Haas B."/>
            <person name="Abouelleil A."/>
            <person name="Alvarado L."/>
            <person name="Arachchi H.M."/>
            <person name="Berlin A.M."/>
            <person name="Chapman S.B."/>
            <person name="Dewar J."/>
            <person name="Goldberg J."/>
            <person name="Griggs A."/>
            <person name="Gujja S."/>
            <person name="Hansen M."/>
            <person name="Howarth C."/>
            <person name="Imamovic A."/>
            <person name="Larimer J."/>
            <person name="McCowan C."/>
            <person name="Murphy C."/>
            <person name="Neiman D."/>
            <person name="Pearson M."/>
            <person name="Priest M."/>
            <person name="Roberts A."/>
            <person name="Saif S."/>
            <person name="Shea T."/>
            <person name="Sisk P."/>
            <person name="Sykes S."/>
            <person name="Wortman J."/>
            <person name="Nusbaum C."/>
            <person name="Birren B."/>
        </authorList>
    </citation>
    <scope>NUCLEOTIDE SEQUENCE [LARGE SCALE GENOMIC DNA]</scope>
    <source>
        <strain evidence="1 2">NIPH 1859</strain>
    </source>
</reference>
<dbReference type="PROSITE" id="PS51257">
    <property type="entry name" value="PROKAR_LIPOPROTEIN"/>
    <property type="match status" value="1"/>
</dbReference>